<protein>
    <submittedName>
        <fullName evidence="1">Uncharacterized protein</fullName>
    </submittedName>
</protein>
<dbReference type="EMBL" id="GL573242">
    <property type="protein sequence ID" value="ELR09742.1"/>
    <property type="molecule type" value="Genomic_DNA"/>
</dbReference>
<keyword evidence="2" id="KW-1185">Reference proteome</keyword>
<dbReference type="Proteomes" id="UP000011064">
    <property type="component" value="Unassembled WGS sequence"/>
</dbReference>
<dbReference type="HOGENOM" id="CLU_1415729_0_0_1"/>
<dbReference type="AlphaFoldDB" id="L8G9K2"/>
<dbReference type="VEuPathDB" id="FungiDB:GMDG_04228"/>
<proteinExistence type="predicted"/>
<accession>L8G9K2</accession>
<sequence>MIAIVRREPHQAAMPAMRPLHDIPRVGGIRRDQVYRRIIDMADGVRARPHRPMTLGHRALPYLGGRGRAAGALAAVPRPRRRRGGHMQLLLVAQEQVPPREAARALGALERLLLGVGALVALEMLEPRKRARAGRADVWPGLVGLGRGEGRRRLWVQGGINWRAKVRSGILSQQLHTILVESAVRRGICSAG</sequence>
<evidence type="ECO:0000313" key="2">
    <source>
        <dbReference type="Proteomes" id="UP000011064"/>
    </source>
</evidence>
<gene>
    <name evidence="1" type="ORF">GMDG_04228</name>
</gene>
<evidence type="ECO:0000313" key="1">
    <source>
        <dbReference type="EMBL" id="ELR09742.1"/>
    </source>
</evidence>
<dbReference type="InParanoid" id="L8G9K2"/>
<reference evidence="2" key="1">
    <citation type="submission" date="2010-09" db="EMBL/GenBank/DDBJ databases">
        <title>The genome sequence of Geomyces destructans 20631-21.</title>
        <authorList>
            <consortium name="The Broad Institute Genome Sequencing Platform"/>
            <person name="Cuomo C.A."/>
            <person name="Blehert D.S."/>
            <person name="Lorch J.M."/>
            <person name="Young S.K."/>
            <person name="Zeng Q."/>
            <person name="Gargeya S."/>
            <person name="Fitzgerald M."/>
            <person name="Haas B."/>
            <person name="Abouelleil A."/>
            <person name="Alvarado L."/>
            <person name="Arachchi H.M."/>
            <person name="Berlin A."/>
            <person name="Brown A."/>
            <person name="Chapman S.B."/>
            <person name="Chen Z."/>
            <person name="Dunbar C."/>
            <person name="Freedman E."/>
            <person name="Gearin G."/>
            <person name="Gellesch M."/>
            <person name="Goldberg J."/>
            <person name="Griggs A."/>
            <person name="Gujja S."/>
            <person name="Heiman D."/>
            <person name="Howarth C."/>
            <person name="Larson L."/>
            <person name="Lui A."/>
            <person name="MacDonald P.J.P."/>
            <person name="Montmayeur A."/>
            <person name="Murphy C."/>
            <person name="Neiman D."/>
            <person name="Pearson M."/>
            <person name="Priest M."/>
            <person name="Roberts A."/>
            <person name="Saif S."/>
            <person name="Shea T."/>
            <person name="Shenoy N."/>
            <person name="Sisk P."/>
            <person name="Stolte C."/>
            <person name="Sykes S."/>
            <person name="Wortman J."/>
            <person name="Nusbaum C."/>
            <person name="Birren B."/>
        </authorList>
    </citation>
    <scope>NUCLEOTIDE SEQUENCE [LARGE SCALE GENOMIC DNA]</scope>
    <source>
        <strain evidence="2">ATCC MYA-4855 / 20631-21</strain>
    </source>
</reference>
<name>L8G9K2_PSED2</name>
<organism evidence="1 2">
    <name type="scientific">Pseudogymnoascus destructans (strain ATCC MYA-4855 / 20631-21)</name>
    <name type="common">Bat white-nose syndrome fungus</name>
    <name type="synonym">Geomyces destructans</name>
    <dbReference type="NCBI Taxonomy" id="658429"/>
    <lineage>
        <taxon>Eukaryota</taxon>
        <taxon>Fungi</taxon>
        <taxon>Dikarya</taxon>
        <taxon>Ascomycota</taxon>
        <taxon>Pezizomycotina</taxon>
        <taxon>Leotiomycetes</taxon>
        <taxon>Thelebolales</taxon>
        <taxon>Thelebolaceae</taxon>
        <taxon>Pseudogymnoascus</taxon>
    </lineage>
</organism>